<dbReference type="EMBL" id="CP014327">
    <property type="protein sequence ID" value="AML51469.1"/>
    <property type="molecule type" value="Genomic_DNA"/>
</dbReference>
<gene>
    <name evidence="6" type="ORF">RC74_09555</name>
</gene>
<dbReference type="GO" id="GO:0003677">
    <property type="term" value="F:DNA binding"/>
    <property type="evidence" value="ECO:0007669"/>
    <property type="project" value="UniProtKB-KW"/>
</dbReference>
<comment type="similarity">
    <text evidence="1">Belongs to the 'phage' integrase family.</text>
</comment>
<dbReference type="PANTHER" id="PTHR30349">
    <property type="entry name" value="PHAGE INTEGRASE-RELATED"/>
    <property type="match status" value="1"/>
</dbReference>
<evidence type="ECO:0000256" key="3">
    <source>
        <dbReference type="ARBA" id="ARBA00023125"/>
    </source>
</evidence>
<evidence type="ECO:0000313" key="7">
    <source>
        <dbReference type="Proteomes" id="UP000070371"/>
    </source>
</evidence>
<proteinExistence type="inferred from homology"/>
<dbReference type="PANTHER" id="PTHR30349:SF41">
    <property type="entry name" value="INTEGRASE_RECOMBINASE PROTEIN MJ0367-RELATED"/>
    <property type="match status" value="1"/>
</dbReference>
<keyword evidence="2" id="KW-0229">DNA integration</keyword>
<keyword evidence="4" id="KW-0233">DNA recombination</keyword>
<feature type="domain" description="Tyr recombinase" evidence="5">
    <location>
        <begin position="5"/>
        <end position="196"/>
    </location>
</feature>
<dbReference type="CDD" id="cd00397">
    <property type="entry name" value="DNA_BRE_C"/>
    <property type="match status" value="1"/>
</dbReference>
<evidence type="ECO:0000256" key="2">
    <source>
        <dbReference type="ARBA" id="ARBA00022908"/>
    </source>
</evidence>
<organism evidence="6 7">
    <name type="scientific">Falsihalocynthiibacter arcticus</name>
    <dbReference type="NCBI Taxonomy" id="1579316"/>
    <lineage>
        <taxon>Bacteria</taxon>
        <taxon>Pseudomonadati</taxon>
        <taxon>Pseudomonadota</taxon>
        <taxon>Alphaproteobacteria</taxon>
        <taxon>Rhodobacterales</taxon>
        <taxon>Roseobacteraceae</taxon>
        <taxon>Falsihalocynthiibacter</taxon>
    </lineage>
</organism>
<dbReference type="InterPro" id="IPR013762">
    <property type="entry name" value="Integrase-like_cat_sf"/>
</dbReference>
<dbReference type="Proteomes" id="UP000070371">
    <property type="component" value="Chromosome"/>
</dbReference>
<dbReference type="AlphaFoldDB" id="A0A126V186"/>
<reference evidence="6 7" key="1">
    <citation type="submission" date="2016-02" db="EMBL/GenBank/DDBJ databases">
        <title>Complete genome sequence of Halocynthiibacter arcticus PAMC 20958t from arctic marine sediment.</title>
        <authorList>
            <person name="Lee Y.M."/>
            <person name="Baek K."/>
            <person name="Lee H.K."/>
            <person name="Shin S.C."/>
        </authorList>
    </citation>
    <scope>NUCLEOTIDE SEQUENCE [LARGE SCALE GENOMIC DNA]</scope>
    <source>
        <strain evidence="6">PAMC 20958</strain>
    </source>
</reference>
<name>A0A126V186_9RHOB</name>
<dbReference type="Gene3D" id="1.10.443.10">
    <property type="entry name" value="Intergrase catalytic core"/>
    <property type="match status" value="1"/>
</dbReference>
<dbReference type="GO" id="GO:0006310">
    <property type="term" value="P:DNA recombination"/>
    <property type="evidence" value="ECO:0007669"/>
    <property type="project" value="UniProtKB-KW"/>
</dbReference>
<dbReference type="Pfam" id="PF00589">
    <property type="entry name" value="Phage_integrase"/>
    <property type="match status" value="1"/>
</dbReference>
<dbReference type="InterPro" id="IPR002104">
    <property type="entry name" value="Integrase_catalytic"/>
</dbReference>
<dbReference type="InterPro" id="IPR011010">
    <property type="entry name" value="DNA_brk_join_enz"/>
</dbReference>
<evidence type="ECO:0000313" key="6">
    <source>
        <dbReference type="EMBL" id="AML51469.1"/>
    </source>
</evidence>
<keyword evidence="7" id="KW-1185">Reference proteome</keyword>
<dbReference type="OrthoDB" id="67979at2"/>
<dbReference type="STRING" id="1579316.RC74_09555"/>
<protein>
    <submittedName>
        <fullName evidence="6">Integrase</fullName>
    </submittedName>
</protein>
<keyword evidence="3" id="KW-0238">DNA-binding</keyword>
<dbReference type="SUPFAM" id="SSF56349">
    <property type="entry name" value="DNA breaking-rejoining enzymes"/>
    <property type="match status" value="1"/>
</dbReference>
<dbReference type="GO" id="GO:0015074">
    <property type="term" value="P:DNA integration"/>
    <property type="evidence" value="ECO:0007669"/>
    <property type="project" value="UniProtKB-KW"/>
</dbReference>
<sequence length="198" mass="22366">MSLTKQAKTLNNNQIDAVLNYLDGRRNSRRNEVIFLLSIKAGLRAKEIAKLEWSMILDSDGSLSQFITLQNVATKGNSGRKIPMNKKLFDKIKELLETSQKELSFSPEDCVVKTERAKQTSPQVIVNMFSQWYRDLGFIGCSSHSGRRTFVTSAAKKIATVGGSLRDVQYLAGHSSLQTTERYIDYSENARRRIVDII</sequence>
<dbReference type="PROSITE" id="PS51898">
    <property type="entry name" value="TYR_RECOMBINASE"/>
    <property type="match status" value="1"/>
</dbReference>
<dbReference type="RefSeq" id="WP_039001385.1">
    <property type="nucleotide sequence ID" value="NZ_CP014327.1"/>
</dbReference>
<evidence type="ECO:0000259" key="5">
    <source>
        <dbReference type="PROSITE" id="PS51898"/>
    </source>
</evidence>
<evidence type="ECO:0000256" key="4">
    <source>
        <dbReference type="ARBA" id="ARBA00023172"/>
    </source>
</evidence>
<accession>A0A126V186</accession>
<dbReference type="InterPro" id="IPR050090">
    <property type="entry name" value="Tyrosine_recombinase_XerCD"/>
</dbReference>
<evidence type="ECO:0000256" key="1">
    <source>
        <dbReference type="ARBA" id="ARBA00008857"/>
    </source>
</evidence>
<dbReference type="KEGG" id="hat:RC74_09555"/>